<dbReference type="InterPro" id="IPR001360">
    <property type="entry name" value="Glyco_hydro_1"/>
</dbReference>
<dbReference type="GeneID" id="117647385"/>
<keyword evidence="8" id="KW-1185">Reference proteome</keyword>
<dbReference type="PANTHER" id="PTHR10353:SF36">
    <property type="entry name" value="LP05116P"/>
    <property type="match status" value="1"/>
</dbReference>
<name>A0A6P8ZQ02_THRPL</name>
<evidence type="ECO:0000313" key="8">
    <source>
        <dbReference type="Proteomes" id="UP000515158"/>
    </source>
</evidence>
<keyword evidence="7" id="KW-0732">Signal</keyword>
<gene>
    <name evidence="9" type="primary">LOC117647385</name>
</gene>
<evidence type="ECO:0000256" key="3">
    <source>
        <dbReference type="ARBA" id="ARBA00022801"/>
    </source>
</evidence>
<dbReference type="Gene3D" id="3.20.20.80">
    <property type="entry name" value="Glycosidases"/>
    <property type="match status" value="1"/>
</dbReference>
<dbReference type="InterPro" id="IPR017853">
    <property type="entry name" value="GH"/>
</dbReference>
<evidence type="ECO:0000256" key="6">
    <source>
        <dbReference type="RuleBase" id="RU003690"/>
    </source>
</evidence>
<dbReference type="RefSeq" id="XP_034244999.1">
    <property type="nucleotide sequence ID" value="XM_034389108.1"/>
</dbReference>
<evidence type="ECO:0000313" key="9">
    <source>
        <dbReference type="RefSeq" id="XP_034244999.1"/>
    </source>
</evidence>
<dbReference type="GO" id="GO:0008422">
    <property type="term" value="F:beta-glucosidase activity"/>
    <property type="evidence" value="ECO:0007669"/>
    <property type="project" value="TreeGrafter"/>
</dbReference>
<dbReference type="InParanoid" id="A0A6P8ZQ02"/>
<dbReference type="KEGG" id="tpal:117647385"/>
<protein>
    <recommendedName>
        <fullName evidence="2">beta-glucosidase</fullName>
        <ecNumber evidence="2">3.2.1.21</ecNumber>
    </recommendedName>
</protein>
<evidence type="ECO:0000256" key="4">
    <source>
        <dbReference type="ARBA" id="ARBA00023295"/>
    </source>
</evidence>
<comment type="similarity">
    <text evidence="1 6">Belongs to the glycosyl hydrolase 1 family.</text>
</comment>
<organism evidence="9">
    <name type="scientific">Thrips palmi</name>
    <name type="common">Melon thrips</name>
    <dbReference type="NCBI Taxonomy" id="161013"/>
    <lineage>
        <taxon>Eukaryota</taxon>
        <taxon>Metazoa</taxon>
        <taxon>Ecdysozoa</taxon>
        <taxon>Arthropoda</taxon>
        <taxon>Hexapoda</taxon>
        <taxon>Insecta</taxon>
        <taxon>Pterygota</taxon>
        <taxon>Neoptera</taxon>
        <taxon>Paraneoptera</taxon>
        <taxon>Thysanoptera</taxon>
        <taxon>Terebrantia</taxon>
        <taxon>Thripoidea</taxon>
        <taxon>Thripidae</taxon>
        <taxon>Thrips</taxon>
    </lineage>
</organism>
<dbReference type="Pfam" id="PF00232">
    <property type="entry name" value="Glyco_hydro_1"/>
    <property type="match status" value="1"/>
</dbReference>
<feature type="active site" description="Nucleophile" evidence="5">
    <location>
        <position position="395"/>
    </location>
</feature>
<keyword evidence="3" id="KW-0378">Hydrolase</keyword>
<proteinExistence type="inferred from homology"/>
<evidence type="ECO:0000256" key="2">
    <source>
        <dbReference type="ARBA" id="ARBA00012744"/>
    </source>
</evidence>
<dbReference type="SUPFAM" id="SSF51445">
    <property type="entry name" value="(Trans)glycosidases"/>
    <property type="match status" value="1"/>
</dbReference>
<dbReference type="AlphaFoldDB" id="A0A6P8ZQ02"/>
<dbReference type="PROSITE" id="PS00572">
    <property type="entry name" value="GLYCOSYL_HYDROL_F1_1"/>
    <property type="match status" value="1"/>
</dbReference>
<dbReference type="InterPro" id="IPR018120">
    <property type="entry name" value="Glyco_hydro_1_AS"/>
</dbReference>
<dbReference type="EC" id="3.2.1.21" evidence="2"/>
<feature type="signal peptide" evidence="7">
    <location>
        <begin position="1"/>
        <end position="21"/>
    </location>
</feature>
<keyword evidence="4" id="KW-0326">Glycosidase</keyword>
<dbReference type="GO" id="GO:0005975">
    <property type="term" value="P:carbohydrate metabolic process"/>
    <property type="evidence" value="ECO:0007669"/>
    <property type="project" value="InterPro"/>
</dbReference>
<dbReference type="PRINTS" id="PR00131">
    <property type="entry name" value="GLHYDRLASE1"/>
</dbReference>
<dbReference type="Proteomes" id="UP000515158">
    <property type="component" value="Unplaced"/>
</dbReference>
<dbReference type="OrthoDB" id="65569at2759"/>
<sequence length="523" mass="57457">MFPVTAMVAVAVVAVTGRAAGLSSEWKFPEGFLLGAGSSAYQIEGAWNVSGKGLSNLDRAYSRRTDGGGNVACDSYHRFREDIEMLKLMGATHYRFSLAWARLLPTGESDNVNQAGVDYYNDLLDELEASGIEPVVTLYHMDVPAALDDKFEGWLSPQMVDYFVAYAVTAFRLFGGRVRYWVTLNEPFMYCLYGVGHGRLGAVKTWPGHGEYVCGHHMLLAHARAYRAYKNHFAYHHGSVGITLQNFFTRPCSGSAADRAAADAHQQFELGWFLEPLLSPTGDYPEAMRRKVDAQSAREGLAASRLPTFTATERKVLKGALDFLGLNLYFGWEACDGVPDGAGKPSVERDAAFTIKGTHDQFLPPGPFRSTPWSMRATLDWLRSRYGNLSIIITENGFGDDGAEGLHDATRVAFLHAHLGEVLAALHEDKHDVKGYFAWSLLDSWEWGVGFKLKFGVVHVDHASGSLRRTPKDSLFFLRDVIRERGLPSLPSLASGGAPRRRAALASLAPAAVLSFALAALRL</sequence>
<evidence type="ECO:0000256" key="7">
    <source>
        <dbReference type="SAM" id="SignalP"/>
    </source>
</evidence>
<evidence type="ECO:0000256" key="5">
    <source>
        <dbReference type="PROSITE-ProRule" id="PRU10055"/>
    </source>
</evidence>
<reference evidence="9" key="1">
    <citation type="submission" date="2025-08" db="UniProtKB">
        <authorList>
            <consortium name="RefSeq"/>
        </authorList>
    </citation>
    <scope>IDENTIFICATION</scope>
    <source>
        <tissue evidence="9">Total insect</tissue>
    </source>
</reference>
<dbReference type="PANTHER" id="PTHR10353">
    <property type="entry name" value="GLYCOSYL HYDROLASE"/>
    <property type="match status" value="1"/>
</dbReference>
<feature type="chain" id="PRO_5027969926" description="beta-glucosidase" evidence="7">
    <location>
        <begin position="22"/>
        <end position="523"/>
    </location>
</feature>
<accession>A0A6P8ZQ02</accession>
<evidence type="ECO:0000256" key="1">
    <source>
        <dbReference type="ARBA" id="ARBA00010838"/>
    </source>
</evidence>